<evidence type="ECO:0008006" key="3">
    <source>
        <dbReference type="Google" id="ProtNLM"/>
    </source>
</evidence>
<comment type="caution">
    <text evidence="1">The sequence shown here is derived from an EMBL/GenBank/DDBJ whole genome shotgun (WGS) entry which is preliminary data.</text>
</comment>
<dbReference type="Proteomes" id="UP000695562">
    <property type="component" value="Unassembled WGS sequence"/>
</dbReference>
<name>A0A8J4PM84_9MYCE</name>
<dbReference type="PANTHER" id="PTHR32142:SF64">
    <property type="entry name" value="ANKYRIN REPEAT-CONTAINING PROTEIN-RELATED"/>
    <property type="match status" value="1"/>
</dbReference>
<proteinExistence type="predicted"/>
<evidence type="ECO:0000313" key="1">
    <source>
        <dbReference type="EMBL" id="KAF2069440.1"/>
    </source>
</evidence>
<evidence type="ECO:0000313" key="2">
    <source>
        <dbReference type="Proteomes" id="UP000695562"/>
    </source>
</evidence>
<dbReference type="SUPFAM" id="SSF48403">
    <property type="entry name" value="Ankyrin repeat"/>
    <property type="match status" value="1"/>
</dbReference>
<gene>
    <name evidence="1" type="ORF">CYY_009243</name>
</gene>
<dbReference type="SMART" id="SM00248">
    <property type="entry name" value="ANK"/>
    <property type="match status" value="5"/>
</dbReference>
<dbReference type="InterPro" id="IPR036770">
    <property type="entry name" value="Ankyrin_rpt-contain_sf"/>
</dbReference>
<keyword evidence="2" id="KW-1185">Reference proteome</keyword>
<dbReference type="AlphaFoldDB" id="A0A8J4PM84"/>
<dbReference type="InterPro" id="IPR002110">
    <property type="entry name" value="Ankyrin_rpt"/>
</dbReference>
<organism evidence="1 2">
    <name type="scientific">Polysphondylium violaceum</name>
    <dbReference type="NCBI Taxonomy" id="133409"/>
    <lineage>
        <taxon>Eukaryota</taxon>
        <taxon>Amoebozoa</taxon>
        <taxon>Evosea</taxon>
        <taxon>Eumycetozoa</taxon>
        <taxon>Dictyostelia</taxon>
        <taxon>Dictyosteliales</taxon>
        <taxon>Dictyosteliaceae</taxon>
        <taxon>Polysphondylium</taxon>
    </lineage>
</organism>
<dbReference type="PANTHER" id="PTHR32142">
    <property type="entry name" value="B BOX-TYPE DOMAIN-CONTAINING PROTEIN-RELATED"/>
    <property type="match status" value="1"/>
</dbReference>
<protein>
    <recommendedName>
        <fullName evidence="3">Ankyrin repeat-containing protein</fullName>
    </recommendedName>
</protein>
<accession>A0A8J4PM84</accession>
<sequence length="646" mass="75158">MDVLFKQVFNHVVIRKQIFYQVLHDKNCRSKRYNSIHHVYWIIKNGHLKLLAQKLRHNDYLLLDQKGIKETLKLKDIGLFIMLFNRFRSLFIGSFSSAVERAAGHANWPVVQYLVQQENYPYKFYQLLEIACTKKNYELAKESCERARADELDRGIKFYVSLECFVYAIGTKDIRFVNLVFEYGKDNLAKESKGNKEKILVAAIGSGGVEIFRLVRKYFEDSMLLFSLRKSLVYNKNLLWKLYSVSVGNYECYRHIYDNFDLSFTANEEPPHTILQYPVLSAVEKGSEQVVHHLLNNHMVAPQFFDKMPSTALNYGHFELYEFIKRYFNLPLYPLPSNFNFYSMKDPIKHLEQAKYAAQYLGVGVVKRDIEKSTHSLEVFKFMYERYKGPAASDREFINNIISYSFSSNNVKVIEYLLQRGLSLDSNVYVVWSNFLNIQPSKILPFFQVLLPACPPTKTDIPSLVHIAEHFAGSDLNRFKSVFEPLYELSTDNTHYTNCFLNAVRGGRISTLHFLFSYKDLKPTQNYEYIKLLEEAAVNGDLAILKYIIENHFRDFLSHHPNPSVLYKATENNHIECVEYLFPIYDNFADFLTPDFLASLGSRGNLLIIKYLSQSLKNISFGPALATSIYTDVIEYLKSRESSQSK</sequence>
<reference evidence="1" key="1">
    <citation type="submission" date="2020-01" db="EMBL/GenBank/DDBJ databases">
        <title>Development of genomics and gene disruption for Polysphondylium violaceum indicates a role for the polyketide synthase stlB in stalk morphogenesis.</title>
        <authorList>
            <person name="Narita B."/>
            <person name="Kawabe Y."/>
            <person name="Kin K."/>
            <person name="Saito T."/>
            <person name="Gibbs R."/>
            <person name="Kuspa A."/>
            <person name="Muzny D."/>
            <person name="Queller D."/>
            <person name="Richards S."/>
            <person name="Strassman J."/>
            <person name="Sucgang R."/>
            <person name="Worley K."/>
            <person name="Schaap P."/>
        </authorList>
    </citation>
    <scope>NUCLEOTIDE SEQUENCE</scope>
    <source>
        <strain evidence="1">QSvi11</strain>
    </source>
</reference>
<dbReference type="EMBL" id="AJWJ01000662">
    <property type="protein sequence ID" value="KAF2069440.1"/>
    <property type="molecule type" value="Genomic_DNA"/>
</dbReference>
<dbReference type="OrthoDB" id="23058at2759"/>
<dbReference type="Gene3D" id="1.25.40.20">
    <property type="entry name" value="Ankyrin repeat-containing domain"/>
    <property type="match status" value="2"/>
</dbReference>